<dbReference type="Gene3D" id="3.40.640.10">
    <property type="entry name" value="Type I PLP-dependent aspartate aminotransferase-like (Major domain)"/>
    <property type="match status" value="1"/>
</dbReference>
<feature type="region of interest" description="Disordered" evidence="5">
    <location>
        <begin position="3730"/>
        <end position="3749"/>
    </location>
</feature>
<evidence type="ECO:0000256" key="5">
    <source>
        <dbReference type="SAM" id="MobiDB-lite"/>
    </source>
</evidence>
<feature type="compositionally biased region" description="Low complexity" evidence="5">
    <location>
        <begin position="1823"/>
        <end position="1853"/>
    </location>
</feature>
<dbReference type="GO" id="GO:0016829">
    <property type="term" value="F:lyase activity"/>
    <property type="evidence" value="ECO:0007669"/>
    <property type="project" value="UniProtKB-KW"/>
</dbReference>
<dbReference type="GO" id="GO:0030170">
    <property type="term" value="F:pyridoxal phosphate binding"/>
    <property type="evidence" value="ECO:0007669"/>
    <property type="project" value="InterPro"/>
</dbReference>
<evidence type="ECO:0000256" key="3">
    <source>
        <dbReference type="ARBA" id="ARBA00009077"/>
    </source>
</evidence>
<evidence type="ECO:0000256" key="2">
    <source>
        <dbReference type="ARBA" id="ARBA00006545"/>
    </source>
</evidence>
<dbReference type="PANTHER" id="PTHR16166">
    <property type="entry name" value="VACUOLAR PROTEIN SORTING-ASSOCIATED PROTEIN VPS13"/>
    <property type="match status" value="1"/>
</dbReference>
<sequence>MFEATLHELLCNSLGSVLNISREQLRISLWSAWRTGLTLENVGLRPDAFEHLQLPFTLRSGNIGRIQAQVPWRALRSPVVVELSDVHLRIALRRDEELSEGAAAERAWLTKQAELAAAELAALAAAQGGGGGSDAGGTRAGGVLWSFVQHVLSMLLNRLQLSVSKVHIEFEDAESGTVLGVQLSRLHTCRPSDAEHASLLLSDDAGLRVHGSAAARGSIQKQFAVEGLAVYCQPRATAAPAGGAAAPQQRPDKQQQPRQLSYVLLPTDLVLHSTLQLSAGVGGGGDGGAAGTAGGMRVHAAAVVSHLELSLDGGQAADMLALSDRVAWCAARNRFAPYCPDGWRSPGPRAVPWRHVWRYAVNAVLHDLRGERQGCVPWADGAARVALRRQYIEAYRAHLERKHLLEGAAASSSAAARRRALAEADEALPALERGLSVDDILTCRHTAQRVLEASLAAASGMGEAIEDGAAAAGSVRRRAPPPLPASVVGGVTPSVAAGAGAGTLVAGLAVAPPSCPASLGGSSSAASSSLPGGPAATAGSGGRRGYLAWGLSKAASFLRYLPYSAAGEAGAGALPEPTEAELEELYEAVDFHPEEQQAAAAAASRAGGAATGLHLSLDVLVSKASLLLLDAPPAAAAMAATVPSQQLQQQQSGGGGGGDGGAIATLELDRVKVAVQVAPSQTSAVLTVADVAAHDLCSEGQGVSSELLLRGTPGTPAAMTAAAGAATAVGHGADDGYVPPLLKVHFTAAAPPAGESAGEARPQLDVLVQPLLLRPRPPCVQRLLALVPAAVADSLHGRRQAAVNGLSAEACCAIKARQVAALGPPLSLLLKVVDVEVHLGAGDCRTAPGVHLRTGPIMLVSADGEEGRASPAAAAAAAGKGPGRSHGGRQRATHALTAAEAAAHLSAVIKQRRIAARLGVRTPAGSSGRLAGEASAGGQPSGSLLDAAAAVSAVERHLLYARFELSVAELQATAVNLPLPADASGRASPAEVPGGGPAGRQWHQVLQPLRLGGMLRMHRVAEDYSLPQMQLSYIDLRFAADPPVTAEGGSTSARTSSSAAAAAAALATLEARLACSGASLSVQSMLDGLAVQASVSRLVLHDLSPAALQPHHLPPAVRGQPLPRVARQLAVDRLSLSHSVAAAAAPRSTTHVELHDLLVDGFAGEAGSFLARLHERQATHVSVTVSDSPTAMRTAVAASNLLIGHGLLLRVAALAEALTEQAAAAAEDGSGGLAAAGSSGVQLDADLAAHAEQAHSPPALHAVAQRAEAAQQEGAAAATAATAAEATPAVAAAGTAAAPAAAPEKQLFTSVQLSDCRLVLRYQPAMHPSAAGGGGSGHGGAGLAGLGGGAGIPAATHDFLSVHPDLMAVDVPLLRLHLPLHPAGLAAHAEAEDDAVAAGGGSESGDEGMEAALSSRGSSPAGGSPAGGSSPRGASSSRSGSMWREPSLMLGASEEAPAAARPEQVLVEASRLTVTVAAVGFARHSMLPLLQLPSLRLACSRAPASSFAGGSTRRRLLSSGGSSRLRAAPAGGSQPAAGVAYRLELASLDLGLHPSQLSMLTSAAQLCQYELAVLAREPADASQGGDAESMSVSLTITSAGALEQQLQQQAAAAAVAAHQRRQQRQQQLGSAQQQAASAGERPGTSLAAATPGPRTARDGSAGGTPQQVAGGPPAASPPQWRLDAAIGCIGVSLLGATPSSSCLKLEWQDLRASASAGGLLPGAAGAAGAAGGALNPAGSTGSSPVHPGLGGGSPAGSQSSARAQPEGELSLRLSWRQLALHAMHPRLPYTHPGLTPFAFAAGLASDLRQESQRNGHSGGSPPGGVSPRAAGPALPGPLFMRSRSGPGSAASAGVRRNLSVGLGLADAGREDSFHDATSAWLPRTSGSSGASRYFSMAESEFEDAASELLEGAQSPTGLGSAQPAPLPLQLGSREHDSQLLLLLHAASPPRGAAAAAAAARADAQSTAGSPGSAAGGLAAERFDGEDGGQQRDEGRTVIAAQLQLQAAQHAVVTINTLALRAHAAGWEEAAQCLHTYAVLAEQAQRQYATASEARAASPWGHQQGGGGGVQPAAARASDTAAPPGALALRLHLRSLLLEAVADGEGSFGGPGLVPALTLQAQVQLEADRGADGASRLQLAVPGLLLAVGTVASAGAAPGDGGGCNAGPPATLALPLQDSLLGLRGLELSLVSQQQRRHSQPAATTADGSVQLGDAHQVSVGATLAQASVWAYPRNLCAAAALAGHAQVLAAGVAAQLPLGELDGGMGDKAQPPGAPGAAAAPPRQFTAKVNVGKAAVLLSLLSREDAGSLAPARQQRLLAEPAPLLELAAAAVTADVRDMGAGSVEGSVKAELQVAVFSAIKMGWEPLVEPWQCRLAFAAPTTAPPAVRQRLAVSATQGLELTVTQAALEAAALAGGALQAAADVAADPSLLEARLEAAGSNAAYSAAYWLRNQTGSTLELWLAGANDTAPGDGSTSAGIGDSGSSGSSGSSPSRGTPFASAGTSAAGSARGTPRLVAGPPELVVRPGARVVLPVVAPSSTAQQGLHVGLPCPLHGVAGQAAHPPHDLRQSSGRLGLAPAGVATPSAHSSAGGLHGHEAPPPRTRPLLYFRLAEQADVSGPLHLDRGAFQGCSPCPGVLCDMSEARHGGYTLALHSGVQLRNTTQLALDIGVQTPIGLVMEPQTLGTLRPGGTMWLPALRAHTGLLCLRPSSGSTPSLAPSPRMPAPVATAQPAAPLQTAATWQPGGSSRIPSLAADSLAAAAALVAGTHGAAGAPPPRAPPTSPLLYSTAALASPNRATSEFLDLAPRGTASNGASASASAAAAAAAAWHPYEWSLAVPLQDLLRQVGGGEGGSGGRSAGPAFERNRGARTLVCSATAEGRQSVRLCMGAVRRGGPSAPGGGTAGAGTPAAAGGGADTPGAGSSWEVLLSAPLTLHNALPVPADVSLVAWGKPHRVLLQPNQEAALHGVDAAQVEHLLLRALGYHPTRPITPASLPASAEPGARQLTAPDKDVYLQEVGHSQSGVQVFLRHSLDLATGSHKLLFGCALWVFNCTGVPVALRQSGEGGMRGEGGEPGYHTLLDDEEVPESWLPPLELPGQAAGGGLMPSGSSQVQSPMASAKQALPAGLRAVSREGMHSVLSTPTTAAPSVATVSRGTSNVDIAGLSEILEGASTVKFQDNRQVLGLKRTVSRARGIADSMEATPAFETPSRWPSIQGGLQPHRQRLRLEIRATQCQAPPGRTYWSDPVELDALGGAAVVTVPSPLLPPTAAIPAARAAYQMSVTASQVPGSGGGLALYLLPRYLLTNTLDVPIQYKQQGTQHERELAAGASRALRWADMLRPPRLCVRVQEAGWMWSGGFELDSPGDLFIKIRHRDRGVTMLVRVDVATSAASGVLQVTLSHHPAGFAPYRIDNCSLETLHARQYRVREQQDVLRPYCSLHYAWDEPAQPHRLVLELPGARTLGTFDLDKVGQDVLLTLPTKRGEPQRRVRVLVRSEGPTRVLTVLDVQRHSLLEEMASAALPPPAEAAPAAAGRQQRPWDNWGLPTLQGSQQQAKRKSKLSGLLWEVSADLAWLGVSLVGATSEAAYLRAGGLKAEVAGTAAHLILDVELRHLQLDNPSPWVALPVTLMVPAPVSRLTSTVAAAVDVARKPALVARLALWQRRPAGVLCVEQADLQLAPVAVYVEQQHALALAEFLAHLASSFEAAAAAAATAGGGAQHAGAAVAAGGAAAPASGTGDGEGSSRAGSEAAWTAATGSIMSPTAAAAAAAAAAAPARRLPELPPELEALLSGRSAGPAAAEQKVYIDVLRIATLELTISFMPAPFQPDPGHPRLLALQRMLSLADIEDARLKLAALELHNPLMGTSALAQLLQRHYTRALLPELYKVVGSASVFGDPVRLFHHLGLGVWAFLASPAAGLVESARQRGPRQFLWGVASGTRGLFQNVVFALSNAATKGSTAARKAITAMGLDRLPYPQDVRWAGAGSTFRRRLQRWETEVVGGSGAAAAAAPGGGGGGGVMFSPRDGAEGLQHGGDGGVLGAVLRGVAGLAAEPIRGLDEGGFLGLLGGIKRGAIGVVVLPLVSLLEMSASTADSIRRAVAGSSNVGWVRPPRFVSPAQPLAPYSWPEAMGRWLLTELERSSLPRGHTPVRMQQAPAADSPLPASGLAAALQRRQQEEAPRWGAFVLCLPLAERGCFVVVSTKRLFYICARDPMWAPLVRWSARVADLELVALRGAHVSLVAQQPLRRRVVRSSTALPRALADVLKAPRPPFTFLTVECQAAADAAQLRQAVLRFIRYFRHHIRVLNSQMTTGQDPVERTGALAPADPVERLAVARREFGEHGGVNASTETSTTFTVLEADTLPQIFAGEKNPNSGGCYLYGRSFNPTVRQLSRQLAALEGGEAAYCTASGMAAISSTLLALCSAGDHIVCSNAVYGGTHALLKDFLPAKCGIRTTFVPVADVAAVAAAITPSTKLIYTESLSNPTLVLADIPALSQLARSKGLKLVVDNTFTPCILSPLRLGADIVVHSLTKFISGASDIIAGAVCAADGNFINSLMDLHMGPLMLLGPTMDPKVASELSLRMPTLALRMQEHSARAQCFAERLAALGARVCYPGLRSHPQHALLQRLANPGYGAGGMLTVELGSLDRAKCLMERLQNKHGFGLMAVSLGYFDTLMSASAASTSSELSDSELAAAGISGGLVRFSVGLTGSAEQRWGQLEEAWRNVAQVPASVKPAFRAHKVTRDAATGELKRTPSWQSFGSLVEGESSDGEDVTAGAFAAASGASRPAKKVRRLDDSSEVVYRRIHHRSASPATAAAHRLPPASAQASAALEAGIAATAAAGDTFGN</sequence>
<feature type="compositionally biased region" description="Low complexity" evidence="5">
    <location>
        <begin position="1755"/>
        <end position="1764"/>
    </location>
</feature>
<dbReference type="FunFam" id="3.40.640.10:FF:000046">
    <property type="entry name" value="Cystathionine gamma-lyase"/>
    <property type="match status" value="1"/>
</dbReference>
<feature type="region of interest" description="Disordered" evidence="5">
    <location>
        <begin position="923"/>
        <end position="942"/>
    </location>
</feature>
<dbReference type="Pfam" id="PF25036">
    <property type="entry name" value="VPS13_VAB"/>
    <property type="match status" value="1"/>
</dbReference>
<feature type="region of interest" description="Disordered" evidence="5">
    <location>
        <begin position="2895"/>
        <end position="2919"/>
    </location>
</feature>
<dbReference type="GO" id="GO:0006623">
    <property type="term" value="P:protein targeting to vacuole"/>
    <property type="evidence" value="ECO:0007669"/>
    <property type="project" value="TreeGrafter"/>
</dbReference>
<organism evidence="7 8">
    <name type="scientific">Micractinium conductrix</name>
    <dbReference type="NCBI Taxonomy" id="554055"/>
    <lineage>
        <taxon>Eukaryota</taxon>
        <taxon>Viridiplantae</taxon>
        <taxon>Chlorophyta</taxon>
        <taxon>core chlorophytes</taxon>
        <taxon>Trebouxiophyceae</taxon>
        <taxon>Chlorellales</taxon>
        <taxon>Chlorellaceae</taxon>
        <taxon>Chlorella clade</taxon>
        <taxon>Micractinium</taxon>
    </lineage>
</organism>
<feature type="region of interest" description="Disordered" evidence="5">
    <location>
        <begin position="1963"/>
        <end position="1992"/>
    </location>
</feature>
<name>A0A2P6V8Q2_9CHLO</name>
<accession>A0A2P6V8Q2</accession>
<dbReference type="PANTHER" id="PTHR16166:SF93">
    <property type="entry name" value="INTERMEMBRANE LIPID TRANSFER PROTEIN VPS13"/>
    <property type="match status" value="1"/>
</dbReference>
<dbReference type="STRING" id="554055.A0A2P6V8Q2"/>
<dbReference type="Proteomes" id="UP000239649">
    <property type="component" value="Unassembled WGS sequence"/>
</dbReference>
<feature type="region of interest" description="Disordered" evidence="5">
    <location>
        <begin position="1807"/>
        <end position="1853"/>
    </location>
</feature>
<feature type="region of interest" description="Disordered" evidence="5">
    <location>
        <begin position="2576"/>
        <end position="2601"/>
    </location>
</feature>
<keyword evidence="8" id="KW-1185">Reference proteome</keyword>
<dbReference type="InterPro" id="IPR015424">
    <property type="entry name" value="PyrdxlP-dep_Trfase"/>
</dbReference>
<evidence type="ECO:0000256" key="1">
    <source>
        <dbReference type="ARBA" id="ARBA00001933"/>
    </source>
</evidence>
<proteinExistence type="inferred from homology"/>
<feature type="region of interest" description="Disordered" evidence="5">
    <location>
        <begin position="520"/>
        <end position="542"/>
    </location>
</feature>
<evidence type="ECO:0000313" key="8">
    <source>
        <dbReference type="Proteomes" id="UP000239649"/>
    </source>
</evidence>
<dbReference type="OrthoDB" id="428159at2759"/>
<comment type="similarity">
    <text evidence="2">Belongs to the VPS13 family.</text>
</comment>
<dbReference type="Gene3D" id="3.90.1150.10">
    <property type="entry name" value="Aspartate Aminotransferase, domain 1"/>
    <property type="match status" value="1"/>
</dbReference>
<dbReference type="InterPro" id="IPR015422">
    <property type="entry name" value="PyrdxlP-dep_Trfase_small"/>
</dbReference>
<feature type="region of interest" description="Disordered" evidence="5">
    <location>
        <begin position="1391"/>
        <end position="1443"/>
    </location>
</feature>
<protein>
    <submittedName>
        <fullName evidence="7">Methionine gamma-lyase isoform B</fullName>
    </submittedName>
</protein>
<feature type="domain" description="Vacuolar protein sorting-associated protein 13 VPS13 adaptor binding" evidence="6">
    <location>
        <begin position="3224"/>
        <end position="3449"/>
    </location>
</feature>
<dbReference type="GO" id="GO:0019346">
    <property type="term" value="P:transsulfuration"/>
    <property type="evidence" value="ECO:0007669"/>
    <property type="project" value="InterPro"/>
</dbReference>
<feature type="compositionally biased region" description="Low complexity" evidence="5">
    <location>
        <begin position="1410"/>
        <end position="1441"/>
    </location>
</feature>
<feature type="compositionally biased region" description="Basic and acidic residues" evidence="5">
    <location>
        <begin position="1980"/>
        <end position="1992"/>
    </location>
</feature>
<dbReference type="Pfam" id="PF01053">
    <property type="entry name" value="Cys_Met_Meta_PP"/>
    <property type="match status" value="1"/>
</dbReference>
<feature type="compositionally biased region" description="Low complexity" evidence="5">
    <location>
        <begin position="520"/>
        <end position="538"/>
    </location>
</feature>
<evidence type="ECO:0000313" key="7">
    <source>
        <dbReference type="EMBL" id="PSC70465.1"/>
    </source>
</evidence>
<feature type="region of interest" description="Disordered" evidence="5">
    <location>
        <begin position="870"/>
        <end position="889"/>
    </location>
</feature>
<evidence type="ECO:0000256" key="4">
    <source>
        <dbReference type="ARBA" id="ARBA00022898"/>
    </source>
</evidence>
<dbReference type="GO" id="GO:0045053">
    <property type="term" value="P:protein retention in Golgi apparatus"/>
    <property type="evidence" value="ECO:0007669"/>
    <property type="project" value="TreeGrafter"/>
</dbReference>
<feature type="compositionally biased region" description="Low complexity" evidence="5">
    <location>
        <begin position="1517"/>
        <end position="1533"/>
    </location>
</feature>
<keyword evidence="4" id="KW-0663">Pyridoxal phosphate</keyword>
<feature type="compositionally biased region" description="Low complexity" evidence="5">
    <location>
        <begin position="1963"/>
        <end position="1979"/>
    </location>
</feature>
<feature type="region of interest" description="Disordered" evidence="5">
    <location>
        <begin position="1617"/>
        <end position="1678"/>
    </location>
</feature>
<reference evidence="7 8" key="1">
    <citation type="journal article" date="2018" name="Plant J.">
        <title>Genome sequences of Chlorella sorokiniana UTEX 1602 and Micractinium conductrix SAG 241.80: implications to maltose excretion by a green alga.</title>
        <authorList>
            <person name="Arriola M.B."/>
            <person name="Velmurugan N."/>
            <person name="Zhang Y."/>
            <person name="Plunkett M.H."/>
            <person name="Hondzo H."/>
            <person name="Barney B.M."/>
        </authorList>
    </citation>
    <scope>NUCLEOTIDE SEQUENCE [LARGE SCALE GENOMIC DNA]</scope>
    <source>
        <strain evidence="7 8">SAG 241.80</strain>
    </source>
</reference>
<feature type="region of interest" description="Disordered" evidence="5">
    <location>
        <begin position="1735"/>
        <end position="1768"/>
    </location>
</feature>
<dbReference type="InterPro" id="IPR009543">
    <property type="entry name" value="VPS13_VAB"/>
</dbReference>
<feature type="compositionally biased region" description="Low complexity" evidence="5">
    <location>
        <begin position="2471"/>
        <end position="2512"/>
    </location>
</feature>
<dbReference type="FunFam" id="3.90.1150.10:FF:000087">
    <property type="entry name" value="Putative methionine gamma-lyase"/>
    <property type="match status" value="1"/>
</dbReference>
<dbReference type="InterPro" id="IPR015421">
    <property type="entry name" value="PyrdxlP-dep_Trfase_major"/>
</dbReference>
<dbReference type="InterPro" id="IPR026847">
    <property type="entry name" value="VPS13"/>
</dbReference>
<comment type="similarity">
    <text evidence="3">Belongs to the trans-sulfuration enzymes family.</text>
</comment>
<feature type="compositionally biased region" description="Low complexity" evidence="5">
    <location>
        <begin position="1624"/>
        <end position="1639"/>
    </location>
</feature>
<comment type="cofactor">
    <cofactor evidence="1">
        <name>pyridoxal 5'-phosphate</name>
        <dbReference type="ChEBI" id="CHEBI:597326"/>
    </cofactor>
</comment>
<evidence type="ECO:0000259" key="6">
    <source>
        <dbReference type="Pfam" id="PF25036"/>
    </source>
</evidence>
<dbReference type="SUPFAM" id="SSF53383">
    <property type="entry name" value="PLP-dependent transferases"/>
    <property type="match status" value="1"/>
</dbReference>
<dbReference type="InterPro" id="IPR000277">
    <property type="entry name" value="Cys/Met-Metab_PyrdxlP-dep_enz"/>
</dbReference>
<feature type="compositionally biased region" description="Low complexity" evidence="5">
    <location>
        <begin position="870"/>
        <end position="879"/>
    </location>
</feature>
<feature type="region of interest" description="Disordered" evidence="5">
    <location>
        <begin position="1504"/>
        <end position="1533"/>
    </location>
</feature>
<dbReference type="EMBL" id="LHPF02000020">
    <property type="protein sequence ID" value="PSC70465.1"/>
    <property type="molecule type" value="Genomic_DNA"/>
</dbReference>
<comment type="caution">
    <text evidence="7">The sequence shown here is derived from an EMBL/GenBank/DDBJ whole genome shotgun (WGS) entry which is preliminary data.</text>
</comment>
<feature type="region of interest" description="Disordered" evidence="5">
    <location>
        <begin position="2469"/>
        <end position="2518"/>
    </location>
</feature>
<gene>
    <name evidence="7" type="ORF">C2E20_6202</name>
</gene>